<dbReference type="Proteomes" id="UP000244168">
    <property type="component" value="Unassembled WGS sequence"/>
</dbReference>
<dbReference type="CDD" id="cd01166">
    <property type="entry name" value="KdgK"/>
    <property type="match status" value="1"/>
</dbReference>
<dbReference type="InterPro" id="IPR011611">
    <property type="entry name" value="PfkB_dom"/>
</dbReference>
<dbReference type="SUPFAM" id="SSF53613">
    <property type="entry name" value="Ribokinase-like"/>
    <property type="match status" value="1"/>
</dbReference>
<sequence>MISKVLCFGELLLRVSPAPQNEKDAEKHPFYLYMGGAEANVATALAGWGVPVKYCTALPANFMSSHIIDYLEYKGIFTSSILMSGDRIGVYYLERGADLKGSVVYDRAGSSFSALKPGMIDWDKVFRDVSWFNFTAISPALGWDVAQVCLEAVKAASAKGIKISCDLNYRSRLWKYGKEPAEVMPALVEYCDFVMGNIWSANTLLGTSIDADIHGKKQKQAYLDHAELTSKEIMAKFPKVKTVANTFRFDSEADHTLYYTTLYHDQKLLHSPEFTCGAVVDRSGSGDCFMAGLIYGFYHHNEPQDILNYATAAAFGKLQEQGDATEQDVLMVKRVTSND</sequence>
<reference evidence="5 6" key="1">
    <citation type="submission" date="2018-04" db="EMBL/GenBank/DDBJ databases">
        <title>Genomic Encyclopedia of Archaeal and Bacterial Type Strains, Phase II (KMG-II): from individual species to whole genera.</title>
        <authorList>
            <person name="Goeker M."/>
        </authorList>
    </citation>
    <scope>NUCLEOTIDE SEQUENCE [LARGE SCALE GENOMIC DNA]</scope>
    <source>
        <strain evidence="5 6">DSM 26809</strain>
    </source>
</reference>
<dbReference type="PANTHER" id="PTHR43320:SF2">
    <property type="entry name" value="2-DEHYDRO-3-DEOXYGLUCONOKINASE_2-DEHYDRO-3-DEOXYGALACTONOKINASE"/>
    <property type="match status" value="1"/>
</dbReference>
<keyword evidence="6" id="KW-1185">Reference proteome</keyword>
<evidence type="ECO:0000256" key="2">
    <source>
        <dbReference type="ARBA" id="ARBA00022679"/>
    </source>
</evidence>
<dbReference type="RefSeq" id="WP_107829275.1">
    <property type="nucleotide sequence ID" value="NZ_CP160205.1"/>
</dbReference>
<dbReference type="Gene3D" id="3.40.1190.20">
    <property type="match status" value="1"/>
</dbReference>
<gene>
    <name evidence="5" type="ORF">C8P68_105291</name>
</gene>
<name>A0A2T5J8J8_9SPHI</name>
<dbReference type="Pfam" id="PF00294">
    <property type="entry name" value="PfkB"/>
    <property type="match status" value="1"/>
</dbReference>
<evidence type="ECO:0000256" key="3">
    <source>
        <dbReference type="ARBA" id="ARBA00022777"/>
    </source>
</evidence>
<keyword evidence="2" id="KW-0808">Transferase</keyword>
<dbReference type="GO" id="GO:0016301">
    <property type="term" value="F:kinase activity"/>
    <property type="evidence" value="ECO:0007669"/>
    <property type="project" value="UniProtKB-KW"/>
</dbReference>
<feature type="domain" description="Carbohydrate kinase PfkB" evidence="4">
    <location>
        <begin position="4"/>
        <end position="325"/>
    </location>
</feature>
<dbReference type="EMBL" id="QAOQ01000005">
    <property type="protein sequence ID" value="PTQ95781.1"/>
    <property type="molecule type" value="Genomic_DNA"/>
</dbReference>
<protein>
    <submittedName>
        <fullName evidence="5">2-dehydro-3-deoxygluconokinase</fullName>
    </submittedName>
</protein>
<dbReference type="OrthoDB" id="9813569at2"/>
<evidence type="ECO:0000256" key="1">
    <source>
        <dbReference type="ARBA" id="ARBA00010688"/>
    </source>
</evidence>
<proteinExistence type="inferred from homology"/>
<organism evidence="5 6">
    <name type="scientific">Mucilaginibacter yixingensis</name>
    <dbReference type="NCBI Taxonomy" id="1295612"/>
    <lineage>
        <taxon>Bacteria</taxon>
        <taxon>Pseudomonadati</taxon>
        <taxon>Bacteroidota</taxon>
        <taxon>Sphingobacteriia</taxon>
        <taxon>Sphingobacteriales</taxon>
        <taxon>Sphingobacteriaceae</taxon>
        <taxon>Mucilaginibacter</taxon>
    </lineage>
</organism>
<comment type="caution">
    <text evidence="5">The sequence shown here is derived from an EMBL/GenBank/DDBJ whole genome shotgun (WGS) entry which is preliminary data.</text>
</comment>
<evidence type="ECO:0000259" key="4">
    <source>
        <dbReference type="Pfam" id="PF00294"/>
    </source>
</evidence>
<comment type="similarity">
    <text evidence="1">Belongs to the carbohydrate kinase PfkB family.</text>
</comment>
<dbReference type="InterPro" id="IPR052700">
    <property type="entry name" value="Carb_kinase_PfkB-like"/>
</dbReference>
<keyword evidence="3 5" id="KW-0418">Kinase</keyword>
<dbReference type="InterPro" id="IPR029056">
    <property type="entry name" value="Ribokinase-like"/>
</dbReference>
<evidence type="ECO:0000313" key="5">
    <source>
        <dbReference type="EMBL" id="PTQ95781.1"/>
    </source>
</evidence>
<dbReference type="PANTHER" id="PTHR43320">
    <property type="entry name" value="SUGAR KINASE"/>
    <property type="match status" value="1"/>
</dbReference>
<dbReference type="AlphaFoldDB" id="A0A2T5J8J8"/>
<accession>A0A2T5J8J8</accession>
<evidence type="ECO:0000313" key="6">
    <source>
        <dbReference type="Proteomes" id="UP000244168"/>
    </source>
</evidence>